<dbReference type="AlphaFoldDB" id="A0A2G6K6V6"/>
<sequence length="262" mass="27979">MSFTVQDVKALRESTGAGMMDCKKALVESDGDLAAAKQFLREKGLAASAKRDDRESNQGVVAIAIGDNAAAMVLLKSETDFVAASDQFIAEADALAALVLADGPDAVSKRSAELEEMKITLKERIEIGDTIQMKIADGNVLGHYQHIQGGRGVNGVLVEIADGSAELAHDIAVHIAFARPRYLSRDDVPAEVVAAERATLETITRNEGKPEQAVPKIVEGRLNGFYKSVCLLDQPFAKDDKKSVTQILGSAKIVNFAQTEIG</sequence>
<evidence type="ECO:0000256" key="2">
    <source>
        <dbReference type="ARBA" id="ARBA00016956"/>
    </source>
</evidence>
<comment type="function">
    <text evidence="5 6 7">Associates with the EF-Tu.GDP complex and induces the exchange of GDP to GTP. It remains bound to the aminoacyl-tRNA.EF-Tu.GTP complex up to the GTP hydrolysis stage on the ribosome.</text>
</comment>
<dbReference type="Gene3D" id="3.30.479.20">
    <property type="entry name" value="Elongation factor Ts, dimerisation domain"/>
    <property type="match status" value="2"/>
</dbReference>
<dbReference type="SUPFAM" id="SSF46934">
    <property type="entry name" value="UBA-like"/>
    <property type="match status" value="1"/>
</dbReference>
<dbReference type="HAMAP" id="MF_00050">
    <property type="entry name" value="EF_Ts"/>
    <property type="match status" value="1"/>
</dbReference>
<comment type="caution">
    <text evidence="10">The sequence shown here is derived from an EMBL/GenBank/DDBJ whole genome shotgun (WGS) entry which is preliminary data.</text>
</comment>
<dbReference type="Proteomes" id="UP000230914">
    <property type="component" value="Unassembled WGS sequence"/>
</dbReference>
<accession>A0A2G6K6V6</accession>
<keyword evidence="3 6" id="KW-0251">Elongation factor</keyword>
<dbReference type="PROSITE" id="PS01126">
    <property type="entry name" value="EF_TS_1"/>
    <property type="match status" value="1"/>
</dbReference>
<dbReference type="GO" id="GO:0005737">
    <property type="term" value="C:cytoplasm"/>
    <property type="evidence" value="ECO:0007669"/>
    <property type="project" value="UniProtKB-SubCell"/>
</dbReference>
<evidence type="ECO:0000256" key="8">
    <source>
        <dbReference type="RuleBase" id="RU000643"/>
    </source>
</evidence>
<dbReference type="EMBL" id="PDSL01000084">
    <property type="protein sequence ID" value="PIE31393.1"/>
    <property type="molecule type" value="Genomic_DNA"/>
</dbReference>
<evidence type="ECO:0000313" key="11">
    <source>
        <dbReference type="Proteomes" id="UP000230914"/>
    </source>
</evidence>
<dbReference type="InterPro" id="IPR009060">
    <property type="entry name" value="UBA-like_sf"/>
</dbReference>
<comment type="similarity">
    <text evidence="1 6 7">Belongs to the EF-Ts family.</text>
</comment>
<dbReference type="SUPFAM" id="SSF54713">
    <property type="entry name" value="Elongation factor Ts (EF-Ts), dimerisation domain"/>
    <property type="match status" value="2"/>
</dbReference>
<dbReference type="InterPro" id="IPR001816">
    <property type="entry name" value="Transl_elong_EFTs/EF1B"/>
</dbReference>
<dbReference type="InterPro" id="IPR036402">
    <property type="entry name" value="EF-Ts_dimer_sf"/>
</dbReference>
<dbReference type="InterPro" id="IPR014039">
    <property type="entry name" value="Transl_elong_EFTs/EF1B_dimer"/>
</dbReference>
<dbReference type="FunFam" id="1.10.8.10:FF:000001">
    <property type="entry name" value="Elongation factor Ts"/>
    <property type="match status" value="1"/>
</dbReference>
<comment type="subcellular location">
    <subcellularLocation>
        <location evidence="6 8">Cytoplasm</location>
    </subcellularLocation>
</comment>
<dbReference type="NCBIfam" id="TIGR00116">
    <property type="entry name" value="tsf"/>
    <property type="match status" value="1"/>
</dbReference>
<evidence type="ECO:0000256" key="5">
    <source>
        <dbReference type="ARBA" id="ARBA00025453"/>
    </source>
</evidence>
<feature type="region of interest" description="Involved in Mg(2+) ion dislocation from EF-Tu" evidence="6">
    <location>
        <begin position="79"/>
        <end position="82"/>
    </location>
</feature>
<protein>
    <recommendedName>
        <fullName evidence="2 6">Elongation factor Ts</fullName>
        <shortName evidence="6">EF-Ts</shortName>
    </recommendedName>
</protein>
<organism evidence="10 11">
    <name type="scientific">Ilumatobacter coccineus</name>
    <dbReference type="NCBI Taxonomy" id="467094"/>
    <lineage>
        <taxon>Bacteria</taxon>
        <taxon>Bacillati</taxon>
        <taxon>Actinomycetota</taxon>
        <taxon>Acidimicrobiia</taxon>
        <taxon>Acidimicrobiales</taxon>
        <taxon>Ilumatobacteraceae</taxon>
        <taxon>Ilumatobacter</taxon>
    </lineage>
</organism>
<feature type="domain" description="Translation elongation factor EFTs/EF1B dimerisation" evidence="9">
    <location>
        <begin position="70"/>
        <end position="262"/>
    </location>
</feature>
<dbReference type="Pfam" id="PF00889">
    <property type="entry name" value="EF_TS"/>
    <property type="match status" value="1"/>
</dbReference>
<dbReference type="CDD" id="cd14275">
    <property type="entry name" value="UBA_EF-Ts"/>
    <property type="match status" value="1"/>
</dbReference>
<keyword evidence="6" id="KW-0963">Cytoplasm</keyword>
<evidence type="ECO:0000259" key="9">
    <source>
        <dbReference type="Pfam" id="PF00889"/>
    </source>
</evidence>
<evidence type="ECO:0000256" key="6">
    <source>
        <dbReference type="HAMAP-Rule" id="MF_00050"/>
    </source>
</evidence>
<evidence type="ECO:0000313" key="10">
    <source>
        <dbReference type="EMBL" id="PIE31393.1"/>
    </source>
</evidence>
<gene>
    <name evidence="6 10" type="primary">tsf</name>
    <name evidence="10" type="ORF">CSA55_05805</name>
</gene>
<dbReference type="PROSITE" id="PS01127">
    <property type="entry name" value="EF_TS_2"/>
    <property type="match status" value="1"/>
</dbReference>
<dbReference type="FunFam" id="1.10.286.20:FF:000001">
    <property type="entry name" value="Elongation factor Ts"/>
    <property type="match status" value="1"/>
</dbReference>
<keyword evidence="4 6" id="KW-0648">Protein biosynthesis</keyword>
<dbReference type="Gene3D" id="1.10.8.10">
    <property type="entry name" value="DNA helicase RuvA subunit, C-terminal domain"/>
    <property type="match status" value="1"/>
</dbReference>
<dbReference type="GO" id="GO:0003746">
    <property type="term" value="F:translation elongation factor activity"/>
    <property type="evidence" value="ECO:0007669"/>
    <property type="project" value="UniProtKB-UniRule"/>
</dbReference>
<dbReference type="Gene3D" id="1.10.286.20">
    <property type="match status" value="1"/>
</dbReference>
<reference evidence="10 11" key="1">
    <citation type="submission" date="2017-10" db="EMBL/GenBank/DDBJ databases">
        <title>Novel microbial diversity and functional potential in the marine mammal oral microbiome.</title>
        <authorList>
            <person name="Dudek N.K."/>
            <person name="Sun C.L."/>
            <person name="Burstein D."/>
            <person name="Kantor R.S."/>
            <person name="Aliaga Goltsman D.S."/>
            <person name="Bik E.M."/>
            <person name="Thomas B.C."/>
            <person name="Banfield J.F."/>
            <person name="Relman D.A."/>
        </authorList>
    </citation>
    <scope>NUCLEOTIDE SEQUENCE [LARGE SCALE GENOMIC DNA]</scope>
    <source>
        <strain evidence="10">DOLJORAL78_61_10</strain>
    </source>
</reference>
<dbReference type="PANTHER" id="PTHR11741:SF0">
    <property type="entry name" value="ELONGATION FACTOR TS, MITOCHONDRIAL"/>
    <property type="match status" value="1"/>
</dbReference>
<evidence type="ECO:0000256" key="3">
    <source>
        <dbReference type="ARBA" id="ARBA00022768"/>
    </source>
</evidence>
<evidence type="ECO:0000256" key="7">
    <source>
        <dbReference type="RuleBase" id="RU000642"/>
    </source>
</evidence>
<dbReference type="PANTHER" id="PTHR11741">
    <property type="entry name" value="ELONGATION FACTOR TS"/>
    <property type="match status" value="1"/>
</dbReference>
<evidence type="ECO:0000256" key="4">
    <source>
        <dbReference type="ARBA" id="ARBA00022917"/>
    </source>
</evidence>
<proteinExistence type="inferred from homology"/>
<evidence type="ECO:0000256" key="1">
    <source>
        <dbReference type="ARBA" id="ARBA00005532"/>
    </source>
</evidence>
<name>A0A2G6K6V6_9ACTN</name>
<dbReference type="InterPro" id="IPR018101">
    <property type="entry name" value="Transl_elong_Ts_CS"/>
</dbReference>